<evidence type="ECO:0000313" key="5">
    <source>
        <dbReference type="Proteomes" id="UP000286050"/>
    </source>
</evidence>
<keyword evidence="2" id="KW-0812">Transmembrane</keyword>
<dbReference type="Pfam" id="PF01145">
    <property type="entry name" value="Band_7"/>
    <property type="match status" value="1"/>
</dbReference>
<name>A0A414FVS4_9ACTN</name>
<dbReference type="AlphaFoldDB" id="A0A414FVS4"/>
<dbReference type="RefSeq" id="WP_118272121.1">
    <property type="nucleotide sequence ID" value="NZ_CAJLDC010000007.1"/>
</dbReference>
<comment type="caution">
    <text evidence="4">The sequence shown here is derived from an EMBL/GenBank/DDBJ whole genome shotgun (WGS) entry which is preliminary data.</text>
</comment>
<dbReference type="EMBL" id="QSJI01000005">
    <property type="protein sequence ID" value="RHD55315.1"/>
    <property type="molecule type" value="Genomic_DNA"/>
</dbReference>
<gene>
    <name evidence="4" type="ORF">DW787_06325</name>
</gene>
<organism evidence="4 5">
    <name type="scientific">Collinsella intestinalis</name>
    <dbReference type="NCBI Taxonomy" id="147207"/>
    <lineage>
        <taxon>Bacteria</taxon>
        <taxon>Bacillati</taxon>
        <taxon>Actinomycetota</taxon>
        <taxon>Coriobacteriia</taxon>
        <taxon>Coriobacteriales</taxon>
        <taxon>Coriobacteriaceae</taxon>
        <taxon>Collinsella</taxon>
    </lineage>
</organism>
<dbReference type="InterPro" id="IPR036013">
    <property type="entry name" value="Band_7/SPFH_dom_sf"/>
</dbReference>
<sequence>MFFLFDLVGGLFGLAIIFVIVGLVTGNLFFVVKQQHAVIIERLGKFHRIVGAGFHVKIPFIDRKAATVSLRTMKNGFDIDVKTQDNVTIGLEVSAQYHVSYEMGTQPSESGVYKSYYMLQQPVAQMRDFITDALRSSIPVYTLDEVFAKKDDIAKDVNATVSEQMDAYGFTLVSTLITKIALPAEVEDSMNQINAAQRTKAAAQDLAEADRIRRVTEARAEAEAMEKAGEGIANQRKAIAIGIKDSLETIQETGVGNAEANQLFMFTQWTEMMNEFAKSGRASTVVLPTDFTQSAGMFEQMLAASQAVDAAPVPQAPPVPPVNSRLDV</sequence>
<evidence type="ECO:0000259" key="3">
    <source>
        <dbReference type="SMART" id="SM00244"/>
    </source>
</evidence>
<dbReference type="Gene3D" id="3.30.479.30">
    <property type="entry name" value="Band 7 domain"/>
    <property type="match status" value="1"/>
</dbReference>
<dbReference type="CDD" id="cd03407">
    <property type="entry name" value="SPFH_like_u4"/>
    <property type="match status" value="1"/>
</dbReference>
<dbReference type="Proteomes" id="UP000286050">
    <property type="component" value="Unassembled WGS sequence"/>
</dbReference>
<keyword evidence="2" id="KW-0472">Membrane</keyword>
<dbReference type="InterPro" id="IPR050710">
    <property type="entry name" value="Band7/mec-2_domain"/>
</dbReference>
<keyword evidence="2" id="KW-1133">Transmembrane helix</keyword>
<protein>
    <submittedName>
        <fullName evidence="4">SPFH domain-containing protein</fullName>
    </submittedName>
</protein>
<reference evidence="4 5" key="1">
    <citation type="submission" date="2018-08" db="EMBL/GenBank/DDBJ databases">
        <title>A genome reference for cultivated species of the human gut microbiota.</title>
        <authorList>
            <person name="Zou Y."/>
            <person name="Xue W."/>
            <person name="Luo G."/>
        </authorList>
    </citation>
    <scope>NUCLEOTIDE SEQUENCE [LARGE SCALE GENOMIC DNA]</scope>
    <source>
        <strain evidence="4 5">AM30-5LB</strain>
    </source>
</reference>
<feature type="region of interest" description="Disordered" evidence="1">
    <location>
        <begin position="309"/>
        <end position="328"/>
    </location>
</feature>
<dbReference type="SMART" id="SM00244">
    <property type="entry name" value="PHB"/>
    <property type="match status" value="1"/>
</dbReference>
<dbReference type="InterPro" id="IPR001107">
    <property type="entry name" value="Band_7"/>
</dbReference>
<evidence type="ECO:0000256" key="2">
    <source>
        <dbReference type="SAM" id="Phobius"/>
    </source>
</evidence>
<dbReference type="PANTHER" id="PTHR43327:SF31">
    <property type="entry name" value="HYPERSENSITIVE-INDUCED RESPONSE PROTEIN 2"/>
    <property type="match status" value="1"/>
</dbReference>
<evidence type="ECO:0000313" key="4">
    <source>
        <dbReference type="EMBL" id="RHD55315.1"/>
    </source>
</evidence>
<evidence type="ECO:0000256" key="1">
    <source>
        <dbReference type="SAM" id="MobiDB-lite"/>
    </source>
</evidence>
<accession>A0A414FVS4</accession>
<feature type="transmembrane region" description="Helical" evidence="2">
    <location>
        <begin position="12"/>
        <end position="32"/>
    </location>
</feature>
<feature type="domain" description="Band 7" evidence="3">
    <location>
        <begin position="27"/>
        <end position="194"/>
    </location>
</feature>
<dbReference type="PANTHER" id="PTHR43327">
    <property type="entry name" value="STOMATIN-LIKE PROTEIN 2, MITOCHONDRIAL"/>
    <property type="match status" value="1"/>
</dbReference>
<proteinExistence type="predicted"/>
<dbReference type="SUPFAM" id="SSF117892">
    <property type="entry name" value="Band 7/SPFH domain"/>
    <property type="match status" value="1"/>
</dbReference>